<dbReference type="PROSITE" id="PS00211">
    <property type="entry name" value="ABC_TRANSPORTER_1"/>
    <property type="match status" value="1"/>
</dbReference>
<comment type="similarity">
    <text evidence="1">Belongs to the ABC transporter superfamily.</text>
</comment>
<protein>
    <submittedName>
        <fullName evidence="7">Amino acid/amide ABC transporter ATP-binding protein 2 (HAAT family)</fullName>
    </submittedName>
</protein>
<comment type="caution">
    <text evidence="7">The sequence shown here is derived from an EMBL/GenBank/DDBJ whole genome shotgun (WGS) entry which is preliminary data.</text>
</comment>
<evidence type="ECO:0000256" key="1">
    <source>
        <dbReference type="ARBA" id="ARBA00005417"/>
    </source>
</evidence>
<dbReference type="Pfam" id="PF00005">
    <property type="entry name" value="ABC_tran"/>
    <property type="match status" value="1"/>
</dbReference>
<dbReference type="InterPro" id="IPR017871">
    <property type="entry name" value="ABC_transporter-like_CS"/>
</dbReference>
<dbReference type="PANTHER" id="PTHR43820">
    <property type="entry name" value="HIGH-AFFINITY BRANCHED-CHAIN AMINO ACID TRANSPORT ATP-BINDING PROTEIN LIVF"/>
    <property type="match status" value="1"/>
</dbReference>
<evidence type="ECO:0000256" key="3">
    <source>
        <dbReference type="ARBA" id="ARBA00022741"/>
    </source>
</evidence>
<dbReference type="Gene3D" id="3.40.50.300">
    <property type="entry name" value="P-loop containing nucleotide triphosphate hydrolases"/>
    <property type="match status" value="1"/>
</dbReference>
<dbReference type="GO" id="GO:0005524">
    <property type="term" value="F:ATP binding"/>
    <property type="evidence" value="ECO:0007669"/>
    <property type="project" value="UniProtKB-KW"/>
</dbReference>
<dbReference type="GO" id="GO:0015658">
    <property type="term" value="F:branched-chain amino acid transmembrane transporter activity"/>
    <property type="evidence" value="ECO:0007669"/>
    <property type="project" value="TreeGrafter"/>
</dbReference>
<evidence type="ECO:0000256" key="2">
    <source>
        <dbReference type="ARBA" id="ARBA00022448"/>
    </source>
</evidence>
<dbReference type="SUPFAM" id="SSF52540">
    <property type="entry name" value="P-loop containing nucleoside triphosphate hydrolases"/>
    <property type="match status" value="1"/>
</dbReference>
<dbReference type="SMART" id="SM00382">
    <property type="entry name" value="AAA"/>
    <property type="match status" value="1"/>
</dbReference>
<organism evidence="7 8">
    <name type="scientific">Nocardia alba</name>
    <dbReference type="NCBI Taxonomy" id="225051"/>
    <lineage>
        <taxon>Bacteria</taxon>
        <taxon>Bacillati</taxon>
        <taxon>Actinomycetota</taxon>
        <taxon>Actinomycetes</taxon>
        <taxon>Mycobacteriales</taxon>
        <taxon>Nocardiaceae</taxon>
        <taxon>Nocardia</taxon>
    </lineage>
</organism>
<dbReference type="GO" id="GO:0016887">
    <property type="term" value="F:ATP hydrolysis activity"/>
    <property type="evidence" value="ECO:0007669"/>
    <property type="project" value="InterPro"/>
</dbReference>
<keyword evidence="3" id="KW-0547">Nucleotide-binding</keyword>
<dbReference type="CDD" id="cd03224">
    <property type="entry name" value="ABC_TM1139_LivF_branched"/>
    <property type="match status" value="1"/>
</dbReference>
<keyword evidence="2" id="KW-0813">Transport</keyword>
<dbReference type="RefSeq" id="WP_067446941.1">
    <property type="nucleotide sequence ID" value="NZ_SMFR01000002.1"/>
</dbReference>
<name>A0A4R1FRY8_9NOCA</name>
<dbReference type="EMBL" id="SMFR01000002">
    <property type="protein sequence ID" value="TCJ97573.1"/>
    <property type="molecule type" value="Genomic_DNA"/>
</dbReference>
<dbReference type="InterPro" id="IPR052156">
    <property type="entry name" value="BCAA_Transport_ATP-bd_LivF"/>
</dbReference>
<dbReference type="GO" id="GO:0015807">
    <property type="term" value="P:L-amino acid transport"/>
    <property type="evidence" value="ECO:0007669"/>
    <property type="project" value="TreeGrafter"/>
</dbReference>
<dbReference type="PANTHER" id="PTHR43820:SF4">
    <property type="entry name" value="HIGH-AFFINITY BRANCHED-CHAIN AMINO ACID TRANSPORT ATP-BINDING PROTEIN LIVF"/>
    <property type="match status" value="1"/>
</dbReference>
<dbReference type="InterPro" id="IPR003593">
    <property type="entry name" value="AAA+_ATPase"/>
</dbReference>
<reference evidence="7 8" key="1">
    <citation type="submission" date="2019-03" db="EMBL/GenBank/DDBJ databases">
        <title>Genomic Encyclopedia of Type Strains, Phase IV (KMG-IV): sequencing the most valuable type-strain genomes for metagenomic binning, comparative biology and taxonomic classification.</title>
        <authorList>
            <person name="Goeker M."/>
        </authorList>
    </citation>
    <scope>NUCLEOTIDE SEQUENCE [LARGE SCALE GENOMIC DNA]</scope>
    <source>
        <strain evidence="7 8">DSM 44684</strain>
    </source>
</reference>
<sequence length="238" mass="24706">MTLRLQNLTAGYGKLPIVRELDLEVASGSVLAILGPNGAGKTTLMSTLAGLLPALGGEVTVAGQRLPNGKPAKANRAGVVLVPDNRALFNSLTVSENLEIARVRNGPSLEEILDLLPALRSRWKVAAGSLSGGEQQMLAVGRALVQKPTALLIDEMSMGLAPVVVEALLPAVRHIADTTGAAVVLVEQHVRLALEIADEAIVLVHGEVTLRGSATELKASPERLRAAYLGGETGTAAD</sequence>
<evidence type="ECO:0000256" key="4">
    <source>
        <dbReference type="ARBA" id="ARBA00022840"/>
    </source>
</evidence>
<dbReference type="PROSITE" id="PS50893">
    <property type="entry name" value="ABC_TRANSPORTER_2"/>
    <property type="match status" value="1"/>
</dbReference>
<accession>A0A4R1FRY8</accession>
<keyword evidence="5" id="KW-0029">Amino-acid transport</keyword>
<dbReference type="OrthoDB" id="9776369at2"/>
<proteinExistence type="inferred from homology"/>
<dbReference type="STRING" id="1210063.GCA_001612665_01277"/>
<evidence type="ECO:0000256" key="5">
    <source>
        <dbReference type="ARBA" id="ARBA00022970"/>
    </source>
</evidence>
<evidence type="ECO:0000259" key="6">
    <source>
        <dbReference type="PROSITE" id="PS50893"/>
    </source>
</evidence>
<keyword evidence="8" id="KW-1185">Reference proteome</keyword>
<keyword evidence="4 7" id="KW-0067">ATP-binding</keyword>
<dbReference type="Proteomes" id="UP000294856">
    <property type="component" value="Unassembled WGS sequence"/>
</dbReference>
<feature type="domain" description="ABC transporter" evidence="6">
    <location>
        <begin position="3"/>
        <end position="230"/>
    </location>
</feature>
<evidence type="ECO:0000313" key="7">
    <source>
        <dbReference type="EMBL" id="TCJ97573.1"/>
    </source>
</evidence>
<dbReference type="AlphaFoldDB" id="A0A4R1FRY8"/>
<evidence type="ECO:0000313" key="8">
    <source>
        <dbReference type="Proteomes" id="UP000294856"/>
    </source>
</evidence>
<dbReference type="InterPro" id="IPR027417">
    <property type="entry name" value="P-loop_NTPase"/>
</dbReference>
<gene>
    <name evidence="7" type="ORF">DFR71_3617</name>
</gene>
<dbReference type="InterPro" id="IPR003439">
    <property type="entry name" value="ABC_transporter-like_ATP-bd"/>
</dbReference>